<dbReference type="SUPFAM" id="SSF52172">
    <property type="entry name" value="CheY-like"/>
    <property type="match status" value="1"/>
</dbReference>
<evidence type="ECO:0000313" key="10">
    <source>
        <dbReference type="Proteomes" id="UP000064967"/>
    </source>
</evidence>
<dbReference type="InterPro" id="IPR025944">
    <property type="entry name" value="Sigma_54_int_dom_CS"/>
</dbReference>
<dbReference type="InterPro" id="IPR009057">
    <property type="entry name" value="Homeodomain-like_sf"/>
</dbReference>
<dbReference type="GO" id="GO:0006355">
    <property type="term" value="P:regulation of DNA-templated transcription"/>
    <property type="evidence" value="ECO:0007669"/>
    <property type="project" value="InterPro"/>
</dbReference>
<dbReference type="PROSITE" id="PS00676">
    <property type="entry name" value="SIGMA54_INTERACT_2"/>
    <property type="match status" value="1"/>
</dbReference>
<dbReference type="GO" id="GO:0005524">
    <property type="term" value="F:ATP binding"/>
    <property type="evidence" value="ECO:0007669"/>
    <property type="project" value="UniProtKB-KW"/>
</dbReference>
<dbReference type="PROSITE" id="PS50110">
    <property type="entry name" value="RESPONSE_REGULATORY"/>
    <property type="match status" value="1"/>
</dbReference>
<dbReference type="PANTHER" id="PTHR32071">
    <property type="entry name" value="TRANSCRIPTIONAL REGULATORY PROTEIN"/>
    <property type="match status" value="1"/>
</dbReference>
<evidence type="ECO:0000256" key="3">
    <source>
        <dbReference type="ARBA" id="ARBA00023015"/>
    </source>
</evidence>
<name>A0A0K1Q743_9BACT</name>
<dbReference type="Proteomes" id="UP000064967">
    <property type="component" value="Chromosome"/>
</dbReference>
<dbReference type="PROSITE" id="PS50045">
    <property type="entry name" value="SIGMA54_INTERACT_4"/>
    <property type="match status" value="1"/>
</dbReference>
<dbReference type="PROSITE" id="PS00688">
    <property type="entry name" value="SIGMA54_INTERACT_3"/>
    <property type="match status" value="1"/>
</dbReference>
<keyword evidence="3" id="KW-0805">Transcription regulation</keyword>
<dbReference type="InterPro" id="IPR027417">
    <property type="entry name" value="P-loop_NTPase"/>
</dbReference>
<dbReference type="RefSeq" id="WP_146656027.1">
    <property type="nucleotide sequence ID" value="NZ_CP012333.1"/>
</dbReference>
<evidence type="ECO:0000259" key="7">
    <source>
        <dbReference type="PROSITE" id="PS50045"/>
    </source>
</evidence>
<dbReference type="InterPro" id="IPR002197">
    <property type="entry name" value="HTH_Fis"/>
</dbReference>
<dbReference type="SMART" id="SM00448">
    <property type="entry name" value="REC"/>
    <property type="match status" value="1"/>
</dbReference>
<dbReference type="InterPro" id="IPR002078">
    <property type="entry name" value="Sigma_54_int"/>
</dbReference>
<dbReference type="Pfam" id="PF00072">
    <property type="entry name" value="Response_reg"/>
    <property type="match status" value="1"/>
</dbReference>
<keyword evidence="10" id="KW-1185">Reference proteome</keyword>
<dbReference type="Gene3D" id="3.40.50.2300">
    <property type="match status" value="1"/>
</dbReference>
<dbReference type="SUPFAM" id="SSF46689">
    <property type="entry name" value="Homeodomain-like"/>
    <property type="match status" value="1"/>
</dbReference>
<dbReference type="GO" id="GO:0043565">
    <property type="term" value="F:sequence-specific DNA binding"/>
    <property type="evidence" value="ECO:0007669"/>
    <property type="project" value="InterPro"/>
</dbReference>
<evidence type="ECO:0000259" key="8">
    <source>
        <dbReference type="PROSITE" id="PS50110"/>
    </source>
</evidence>
<dbReference type="STRING" id="1391654.AKJ09_08221"/>
<dbReference type="CDD" id="cd00009">
    <property type="entry name" value="AAA"/>
    <property type="match status" value="1"/>
</dbReference>
<dbReference type="Pfam" id="PF25601">
    <property type="entry name" value="AAA_lid_14"/>
    <property type="match status" value="1"/>
</dbReference>
<dbReference type="Gene3D" id="1.10.10.60">
    <property type="entry name" value="Homeodomain-like"/>
    <property type="match status" value="1"/>
</dbReference>
<dbReference type="PROSITE" id="PS00675">
    <property type="entry name" value="SIGMA54_INTERACT_1"/>
    <property type="match status" value="1"/>
</dbReference>
<dbReference type="PRINTS" id="PR01590">
    <property type="entry name" value="HTHFIS"/>
</dbReference>
<proteinExistence type="predicted"/>
<keyword evidence="2" id="KW-0067">ATP-binding</keyword>
<keyword evidence="4" id="KW-0238">DNA-binding</keyword>
<evidence type="ECO:0000313" key="9">
    <source>
        <dbReference type="EMBL" id="AKV01558.1"/>
    </source>
</evidence>
<dbReference type="InterPro" id="IPR003593">
    <property type="entry name" value="AAA+_ATPase"/>
</dbReference>
<dbReference type="SUPFAM" id="SSF52540">
    <property type="entry name" value="P-loop containing nucleoside triphosphate hydrolases"/>
    <property type="match status" value="1"/>
</dbReference>
<dbReference type="FunFam" id="3.40.50.300:FF:000006">
    <property type="entry name" value="DNA-binding transcriptional regulator NtrC"/>
    <property type="match status" value="1"/>
</dbReference>
<evidence type="ECO:0000256" key="2">
    <source>
        <dbReference type="ARBA" id="ARBA00022840"/>
    </source>
</evidence>
<evidence type="ECO:0000256" key="1">
    <source>
        <dbReference type="ARBA" id="ARBA00022741"/>
    </source>
</evidence>
<dbReference type="Pfam" id="PF02954">
    <property type="entry name" value="HTH_8"/>
    <property type="match status" value="1"/>
</dbReference>
<feature type="modified residue" description="4-aspartylphosphate" evidence="6">
    <location>
        <position position="53"/>
    </location>
</feature>
<evidence type="ECO:0000256" key="6">
    <source>
        <dbReference type="PROSITE-ProRule" id="PRU00169"/>
    </source>
</evidence>
<dbReference type="Pfam" id="PF00158">
    <property type="entry name" value="Sigma54_activat"/>
    <property type="match status" value="1"/>
</dbReference>
<keyword evidence="6" id="KW-0597">Phosphoprotein</keyword>
<organism evidence="9 10">
    <name type="scientific">Labilithrix luteola</name>
    <dbReference type="NCBI Taxonomy" id="1391654"/>
    <lineage>
        <taxon>Bacteria</taxon>
        <taxon>Pseudomonadati</taxon>
        <taxon>Myxococcota</taxon>
        <taxon>Polyangia</taxon>
        <taxon>Polyangiales</taxon>
        <taxon>Labilitrichaceae</taxon>
        <taxon>Labilithrix</taxon>
    </lineage>
</organism>
<sequence length="468" mass="51914">MKGQVLVVDDEQETCDLLEMGLVRHGFKVTTSTNAQRALELVAGQDFDVVLTDLSMPEMSGLDLCERVLGTRPNMPVVVITGQGSLETAIGAIRVGAYDFITKPVDPKLLFLSVSRAVQHRRLQDEVKRLRQAVAEGDAESQIVGQSSAMRRVYELISRVGESDASVLIHGETGTGKELIARGIHARSRRKDGPFVAINCAAVPHSLLESELFGHARGAFTDAKAQRTGLFVQASGGTLFLDEIGELPLDVQPKLLRALQERKVRPVGANHEIPFDARIVAATNRNLEDEVYEKRFREDLYYRINVVKIDVPPLRERGGDVLHLAQHFLKQFAQRNDKPTLELSTTGAEKLMAYNWPGNVRELENCMEHAVALARFDQITVEDLPEKIRAYRAERFVVAANDPTEIVTMDELERRYILRVLSLVGGNKSRAAQVLGFDRRTLYRKLERYGAAGATPDKSEPSAPPAAS</sequence>
<dbReference type="InterPro" id="IPR025943">
    <property type="entry name" value="Sigma_54_int_dom_ATP-bd_2"/>
</dbReference>
<evidence type="ECO:0000256" key="4">
    <source>
        <dbReference type="ARBA" id="ARBA00023125"/>
    </source>
</evidence>
<feature type="domain" description="Response regulatory" evidence="8">
    <location>
        <begin position="4"/>
        <end position="118"/>
    </location>
</feature>
<dbReference type="InterPro" id="IPR011006">
    <property type="entry name" value="CheY-like_superfamily"/>
</dbReference>
<feature type="domain" description="Sigma-54 factor interaction" evidence="7">
    <location>
        <begin position="143"/>
        <end position="372"/>
    </location>
</feature>
<dbReference type="InterPro" id="IPR001789">
    <property type="entry name" value="Sig_transdc_resp-reg_receiver"/>
</dbReference>
<dbReference type="InterPro" id="IPR025662">
    <property type="entry name" value="Sigma_54_int_dom_ATP-bd_1"/>
</dbReference>
<keyword evidence="1" id="KW-0547">Nucleotide-binding</keyword>
<dbReference type="SMART" id="SM00382">
    <property type="entry name" value="AAA"/>
    <property type="match status" value="1"/>
</dbReference>
<keyword evidence="5" id="KW-0804">Transcription</keyword>
<dbReference type="EMBL" id="CP012333">
    <property type="protein sequence ID" value="AKV01558.1"/>
    <property type="molecule type" value="Genomic_DNA"/>
</dbReference>
<dbReference type="Gene3D" id="1.10.8.60">
    <property type="match status" value="1"/>
</dbReference>
<reference evidence="9 10" key="1">
    <citation type="submission" date="2015-08" db="EMBL/GenBank/DDBJ databases">
        <authorList>
            <person name="Babu N.S."/>
            <person name="Beckwith C.J."/>
            <person name="Beseler K.G."/>
            <person name="Brison A."/>
            <person name="Carone J.V."/>
            <person name="Caskin T.P."/>
            <person name="Diamond M."/>
            <person name="Durham M.E."/>
            <person name="Foxe J.M."/>
            <person name="Go M."/>
            <person name="Henderson B.A."/>
            <person name="Jones I.B."/>
            <person name="McGettigan J.A."/>
            <person name="Micheletti S.J."/>
            <person name="Nasrallah M.E."/>
            <person name="Ortiz D."/>
            <person name="Piller C.R."/>
            <person name="Privatt S.R."/>
            <person name="Schneider S.L."/>
            <person name="Sharp S."/>
            <person name="Smith T.C."/>
            <person name="Stanton J.D."/>
            <person name="Ullery H.E."/>
            <person name="Wilson R.J."/>
            <person name="Serrano M.G."/>
            <person name="Buck G."/>
            <person name="Lee V."/>
            <person name="Wang Y."/>
            <person name="Carvalho R."/>
            <person name="Voegtly L."/>
            <person name="Shi R."/>
            <person name="Duckworth R."/>
            <person name="Johnson A."/>
            <person name="Loviza R."/>
            <person name="Walstead R."/>
            <person name="Shah Z."/>
            <person name="Kiflezghi M."/>
            <person name="Wade K."/>
            <person name="Ball S.L."/>
            <person name="Bradley K.W."/>
            <person name="Asai D.J."/>
            <person name="Bowman C.A."/>
            <person name="Russell D.A."/>
            <person name="Pope W.H."/>
            <person name="Jacobs-Sera D."/>
            <person name="Hendrix R.W."/>
            <person name="Hatfull G.F."/>
        </authorList>
    </citation>
    <scope>NUCLEOTIDE SEQUENCE [LARGE SCALE GENOMIC DNA]</scope>
    <source>
        <strain evidence="9 10">DSM 27648</strain>
    </source>
</reference>
<dbReference type="GO" id="GO:0000160">
    <property type="term" value="P:phosphorelay signal transduction system"/>
    <property type="evidence" value="ECO:0007669"/>
    <property type="project" value="InterPro"/>
</dbReference>
<dbReference type="KEGG" id="llu:AKJ09_08221"/>
<accession>A0A0K1Q743</accession>
<evidence type="ECO:0000256" key="5">
    <source>
        <dbReference type="ARBA" id="ARBA00023163"/>
    </source>
</evidence>
<protein>
    <submittedName>
        <fullName evidence="9">Response regulator of zinc sigma-54-dependent two-component system</fullName>
    </submittedName>
</protein>
<gene>
    <name evidence="9" type="ORF">AKJ09_08221</name>
</gene>
<dbReference type="AlphaFoldDB" id="A0A0K1Q743"/>
<dbReference type="OrthoDB" id="9763792at2"/>
<dbReference type="Gene3D" id="3.40.50.300">
    <property type="entry name" value="P-loop containing nucleotide triphosphate hydrolases"/>
    <property type="match status" value="1"/>
</dbReference>
<dbReference type="InterPro" id="IPR058031">
    <property type="entry name" value="AAA_lid_NorR"/>
</dbReference>